<dbReference type="Proteomes" id="UP001175227">
    <property type="component" value="Unassembled WGS sequence"/>
</dbReference>
<evidence type="ECO:0000313" key="1">
    <source>
        <dbReference type="EMBL" id="KAK0489082.1"/>
    </source>
</evidence>
<protein>
    <submittedName>
        <fullName evidence="1">Uncharacterized protein</fullName>
    </submittedName>
</protein>
<proteinExistence type="predicted"/>
<evidence type="ECO:0000313" key="2">
    <source>
        <dbReference type="Proteomes" id="UP001175227"/>
    </source>
</evidence>
<sequence>MRSAPVYSQNSSSSELLLPQDLASSSDTEHWNYTTKHMKVDLGPRMWSPMYAPCYGLNGKIEGSIRFSGSLSSVKKVTLMLEGRIITSEQPSSTILSRTIPVYTPFTTSGTQWKDSCSFSLPIPTEVNTNGGVSSMPPSFFCYNNGNMCDVSYFIKVCMVRKKNGFCMHESRLIPILYLPKSEPYEASLVKTTQSNVGDISLSSMTPQWIDSKNGGSLHDIIFISLPSTEFVSGNKIPFCVNLDTAKHPLLSQVLDENVHVTLVNRISLWSSASSKPVYSERKIASGTVYSRPKSQGKIGSIQAGCTGRESSWRLEGVASMEYILRVHITAPKHLLQKMPTFCHETVITLTTDEYGTLQRELKTIGGIPTPALGRQITHVSGEPITCANVFVI</sequence>
<keyword evidence="2" id="KW-1185">Reference proteome</keyword>
<comment type="caution">
    <text evidence="1">The sequence shown here is derived from an EMBL/GenBank/DDBJ whole genome shotgun (WGS) entry which is preliminary data.</text>
</comment>
<dbReference type="AlphaFoldDB" id="A0AA39PRC5"/>
<reference evidence="1" key="1">
    <citation type="submission" date="2023-06" db="EMBL/GenBank/DDBJ databases">
        <authorList>
            <consortium name="Lawrence Berkeley National Laboratory"/>
            <person name="Ahrendt S."/>
            <person name="Sahu N."/>
            <person name="Indic B."/>
            <person name="Wong-Bajracharya J."/>
            <person name="Merenyi Z."/>
            <person name="Ke H.-M."/>
            <person name="Monk M."/>
            <person name="Kocsube S."/>
            <person name="Drula E."/>
            <person name="Lipzen A."/>
            <person name="Balint B."/>
            <person name="Henrissat B."/>
            <person name="Andreopoulos B."/>
            <person name="Martin F.M."/>
            <person name="Harder C.B."/>
            <person name="Rigling D."/>
            <person name="Ford K.L."/>
            <person name="Foster G.D."/>
            <person name="Pangilinan J."/>
            <person name="Papanicolaou A."/>
            <person name="Barry K."/>
            <person name="LaButti K."/>
            <person name="Viragh M."/>
            <person name="Koriabine M."/>
            <person name="Yan M."/>
            <person name="Riley R."/>
            <person name="Champramary S."/>
            <person name="Plett K.L."/>
            <person name="Tsai I.J."/>
            <person name="Slot J."/>
            <person name="Sipos G."/>
            <person name="Plett J."/>
            <person name="Nagy L.G."/>
            <person name="Grigoriev I.V."/>
        </authorList>
    </citation>
    <scope>NUCLEOTIDE SEQUENCE</scope>
    <source>
        <strain evidence="1">ICMP 16352</strain>
    </source>
</reference>
<gene>
    <name evidence="1" type="ORF">IW261DRAFT_393822</name>
</gene>
<organism evidence="1 2">
    <name type="scientific">Armillaria novae-zelandiae</name>
    <dbReference type="NCBI Taxonomy" id="153914"/>
    <lineage>
        <taxon>Eukaryota</taxon>
        <taxon>Fungi</taxon>
        <taxon>Dikarya</taxon>
        <taxon>Basidiomycota</taxon>
        <taxon>Agaricomycotina</taxon>
        <taxon>Agaricomycetes</taxon>
        <taxon>Agaricomycetidae</taxon>
        <taxon>Agaricales</taxon>
        <taxon>Marasmiineae</taxon>
        <taxon>Physalacriaceae</taxon>
        <taxon>Armillaria</taxon>
    </lineage>
</organism>
<dbReference type="EMBL" id="JAUEPR010000002">
    <property type="protein sequence ID" value="KAK0489082.1"/>
    <property type="molecule type" value="Genomic_DNA"/>
</dbReference>
<accession>A0AA39PRC5</accession>
<name>A0AA39PRC5_9AGAR</name>